<proteinExistence type="predicted"/>
<comment type="subcellular location">
    <subcellularLocation>
        <location evidence="1">Cell inner membrane</location>
    </subcellularLocation>
</comment>
<dbReference type="GO" id="GO:0016746">
    <property type="term" value="F:acyltransferase activity"/>
    <property type="evidence" value="ECO:0007669"/>
    <property type="project" value="UniProtKB-KW"/>
</dbReference>
<dbReference type="PATRIC" id="fig|359131.3.peg.6094"/>
<evidence type="ECO:0000256" key="2">
    <source>
        <dbReference type="ARBA" id="ARBA00022475"/>
    </source>
</evidence>
<reference evidence="7 8" key="1">
    <citation type="submission" date="2015-02" db="EMBL/GenBank/DDBJ databases">
        <authorList>
            <person name="Ju K.-S."/>
            <person name="Doroghazi J.R."/>
            <person name="Metcalf W."/>
        </authorList>
    </citation>
    <scope>NUCLEOTIDE SEQUENCE [LARGE SCALE GENOMIC DNA]</scope>
    <source>
        <strain evidence="7 8">ATCC 31215</strain>
    </source>
</reference>
<keyword evidence="6 7" id="KW-0012">Acyltransferase</keyword>
<dbReference type="CDD" id="cd07984">
    <property type="entry name" value="LPLAT_LABLAT-like"/>
    <property type="match status" value="1"/>
</dbReference>
<keyword evidence="2" id="KW-1003">Cell membrane</keyword>
<dbReference type="PANTHER" id="PTHR30606:SF10">
    <property type="entry name" value="PHOSPHATIDYLINOSITOL MANNOSIDE ACYLTRANSFERASE"/>
    <property type="match status" value="1"/>
</dbReference>
<evidence type="ECO:0000256" key="5">
    <source>
        <dbReference type="ARBA" id="ARBA00023136"/>
    </source>
</evidence>
<evidence type="ECO:0000313" key="7">
    <source>
        <dbReference type="EMBL" id="KJS59794.1"/>
    </source>
</evidence>
<dbReference type="EMBL" id="JZKH01000059">
    <property type="protein sequence ID" value="KJS59794.1"/>
    <property type="molecule type" value="Genomic_DNA"/>
</dbReference>
<keyword evidence="8" id="KW-1185">Reference proteome</keyword>
<keyword evidence="3" id="KW-0997">Cell inner membrane</keyword>
<organism evidence="7 8">
    <name type="scientific">Streptomyces rubellomurinus (strain ATCC 31215)</name>
    <dbReference type="NCBI Taxonomy" id="359131"/>
    <lineage>
        <taxon>Bacteria</taxon>
        <taxon>Bacillati</taxon>
        <taxon>Actinomycetota</taxon>
        <taxon>Actinomycetes</taxon>
        <taxon>Kitasatosporales</taxon>
        <taxon>Streptomycetaceae</taxon>
        <taxon>Streptomyces</taxon>
    </lineage>
</organism>
<comment type="caution">
    <text evidence="7">The sequence shown here is derived from an EMBL/GenBank/DDBJ whole genome shotgun (WGS) entry which is preliminary data.</text>
</comment>
<gene>
    <name evidence="7" type="ORF">VM95_25295</name>
</gene>
<evidence type="ECO:0000256" key="4">
    <source>
        <dbReference type="ARBA" id="ARBA00022679"/>
    </source>
</evidence>
<dbReference type="PANTHER" id="PTHR30606">
    <property type="entry name" value="LIPID A BIOSYNTHESIS LAUROYL ACYLTRANSFERASE"/>
    <property type="match status" value="1"/>
</dbReference>
<keyword evidence="5" id="KW-0472">Membrane</keyword>
<evidence type="ECO:0000256" key="1">
    <source>
        <dbReference type="ARBA" id="ARBA00004533"/>
    </source>
</evidence>
<protein>
    <submittedName>
        <fullName evidence="7">Lipid A biosynthesis acyltransferase</fullName>
    </submittedName>
</protein>
<keyword evidence="4 7" id="KW-0808">Transferase</keyword>
<dbReference type="NCBIfam" id="NF005919">
    <property type="entry name" value="PRK07920.1"/>
    <property type="match status" value="1"/>
</dbReference>
<sequence>MRRPGVDGGRPAVTDRLVYWAYALGWGVLKHLPESWARGLFDRLADYAWRKRGKRVLQLERNLGRVRPELDEAALRELSRAGMRSYLRYWMESFRLPVWSRERVARDVRVEGFEHLKAPLEAGRGAVIALPHMGNWDLAGTWVAQQGHPFTTVAERLKPERLFDRFVAFREGQGMEVLALTGGSVNVIGTLARRLREGRLVCLVGDRDLSEAGIEVSFFGEATRMPAGPAALCQRTGAALLPVTLWYDGPVMRARIHPEVVAPEEGDRQERTRVMTQALARVWERAIAEYPQDWHMLQKFWLADLPVRGTVGEPSAARAAEPAAEASGA</sequence>
<dbReference type="AlphaFoldDB" id="A0A0F2T990"/>
<evidence type="ECO:0000313" key="8">
    <source>
        <dbReference type="Proteomes" id="UP000033699"/>
    </source>
</evidence>
<dbReference type="InterPro" id="IPR004960">
    <property type="entry name" value="LipA_acyltrans"/>
</dbReference>
<dbReference type="GO" id="GO:0005886">
    <property type="term" value="C:plasma membrane"/>
    <property type="evidence" value="ECO:0007669"/>
    <property type="project" value="UniProtKB-SubCell"/>
</dbReference>
<dbReference type="Pfam" id="PF03279">
    <property type="entry name" value="Lip_A_acyltrans"/>
    <property type="match status" value="1"/>
</dbReference>
<evidence type="ECO:0000256" key="6">
    <source>
        <dbReference type="ARBA" id="ARBA00023315"/>
    </source>
</evidence>
<dbReference type="Proteomes" id="UP000033699">
    <property type="component" value="Unassembled WGS sequence"/>
</dbReference>
<dbReference type="GO" id="GO:0009247">
    <property type="term" value="P:glycolipid biosynthetic process"/>
    <property type="evidence" value="ECO:0007669"/>
    <property type="project" value="UniProtKB-ARBA"/>
</dbReference>
<name>A0A0F2T990_STRR3</name>
<accession>A0A0F2T990</accession>
<evidence type="ECO:0000256" key="3">
    <source>
        <dbReference type="ARBA" id="ARBA00022519"/>
    </source>
</evidence>